<dbReference type="Pfam" id="PF00498">
    <property type="entry name" value="FHA"/>
    <property type="match status" value="1"/>
</dbReference>
<feature type="domain" description="FHA" evidence="1">
    <location>
        <begin position="182"/>
        <end position="231"/>
    </location>
</feature>
<proteinExistence type="predicted"/>
<protein>
    <recommendedName>
        <fullName evidence="1">FHA domain-containing protein</fullName>
    </recommendedName>
</protein>
<comment type="caution">
    <text evidence="2">The sequence shown here is derived from an EMBL/GenBank/DDBJ whole genome shotgun (WGS) entry which is preliminary data.</text>
</comment>
<dbReference type="CDD" id="cd00060">
    <property type="entry name" value="FHA"/>
    <property type="match status" value="1"/>
</dbReference>
<accession>A0A644T3J7</accession>
<dbReference type="InterPro" id="IPR022128">
    <property type="entry name" value="FhaA_N"/>
</dbReference>
<dbReference type="InterPro" id="IPR000253">
    <property type="entry name" value="FHA_dom"/>
</dbReference>
<evidence type="ECO:0000259" key="1">
    <source>
        <dbReference type="PROSITE" id="PS50006"/>
    </source>
</evidence>
<evidence type="ECO:0000313" key="2">
    <source>
        <dbReference type="EMBL" id="MPL60511.1"/>
    </source>
</evidence>
<dbReference type="Pfam" id="PF12401">
    <property type="entry name" value="FhaA_N"/>
    <property type="match status" value="1"/>
</dbReference>
<name>A0A644T3J7_9ZZZZ</name>
<dbReference type="InterPro" id="IPR042287">
    <property type="entry name" value="FhaA_N_sf"/>
</dbReference>
<reference evidence="2" key="1">
    <citation type="submission" date="2019-08" db="EMBL/GenBank/DDBJ databases">
        <authorList>
            <person name="Kucharzyk K."/>
            <person name="Murdoch R.W."/>
            <person name="Higgins S."/>
            <person name="Loffler F."/>
        </authorList>
    </citation>
    <scope>NUCLEOTIDE SEQUENCE</scope>
</reference>
<dbReference type="AlphaFoldDB" id="A0A644T3J7"/>
<dbReference type="Gene3D" id="3.30.2320.60">
    <property type="entry name" value="FhaA, phosphopeptide-binding domain (DUF3662)"/>
    <property type="match status" value="1"/>
</dbReference>
<dbReference type="Gene3D" id="2.60.200.20">
    <property type="match status" value="1"/>
</dbReference>
<organism evidence="2">
    <name type="scientific">bioreactor metagenome</name>
    <dbReference type="NCBI Taxonomy" id="1076179"/>
    <lineage>
        <taxon>unclassified sequences</taxon>
        <taxon>metagenomes</taxon>
        <taxon>ecological metagenomes</taxon>
    </lineage>
</organism>
<dbReference type="EMBL" id="VSSQ01000012">
    <property type="protein sequence ID" value="MPL60511.1"/>
    <property type="molecule type" value="Genomic_DNA"/>
</dbReference>
<gene>
    <name evidence="2" type="ORF">SDC9_06072</name>
</gene>
<sequence>MMKIVRNLENFFEKYIEGFFNKKFESGLQPVEIAKYLLRDMEDQRSIGISHIYVPNLYQVYLNKEDYEHLSPYSKAIQQELTQYVKDEARERGYTIVGKPVVQISSSDELGNNKFKVACNFTEPIPNDSPPESVSPEELSDTRVFTKLPNESNKLHSSIASTLTVVEGLDAGEKFNLGTNRINMGRRESNELPLADLNTSRLHSYIVFEENHHILYDAKSLNGTYVNGHRVTRWRLRSGDRIRLGNTIILYEVN</sequence>
<dbReference type="InterPro" id="IPR008984">
    <property type="entry name" value="SMAD_FHA_dom_sf"/>
</dbReference>
<dbReference type="PROSITE" id="PS50006">
    <property type="entry name" value="FHA_DOMAIN"/>
    <property type="match status" value="1"/>
</dbReference>
<dbReference type="SUPFAM" id="SSF49879">
    <property type="entry name" value="SMAD/FHA domain"/>
    <property type="match status" value="1"/>
</dbReference>